<dbReference type="GO" id="GO:0005634">
    <property type="term" value="C:nucleus"/>
    <property type="evidence" value="ECO:0007669"/>
    <property type="project" value="UniProtKB-SubCell"/>
</dbReference>
<dbReference type="Gene3D" id="1.10.10.60">
    <property type="entry name" value="Homeodomain-like"/>
    <property type="match status" value="1"/>
</dbReference>
<organism evidence="7 8">
    <name type="scientific">Morus notabilis</name>
    <dbReference type="NCBI Taxonomy" id="981085"/>
    <lineage>
        <taxon>Eukaryota</taxon>
        <taxon>Viridiplantae</taxon>
        <taxon>Streptophyta</taxon>
        <taxon>Embryophyta</taxon>
        <taxon>Tracheophyta</taxon>
        <taxon>Spermatophyta</taxon>
        <taxon>Magnoliopsida</taxon>
        <taxon>eudicotyledons</taxon>
        <taxon>Gunneridae</taxon>
        <taxon>Pentapetalae</taxon>
        <taxon>rosids</taxon>
        <taxon>fabids</taxon>
        <taxon>Rosales</taxon>
        <taxon>Moraceae</taxon>
        <taxon>Moreae</taxon>
        <taxon>Morus</taxon>
    </lineage>
</organism>
<keyword evidence="2" id="KW-0805">Transcription regulation</keyword>
<dbReference type="PROSITE" id="PS51294">
    <property type="entry name" value="HTH_MYB"/>
    <property type="match status" value="1"/>
</dbReference>
<feature type="compositionally biased region" description="Polar residues" evidence="5">
    <location>
        <begin position="7"/>
        <end position="27"/>
    </location>
</feature>
<dbReference type="GO" id="GO:0003677">
    <property type="term" value="F:DNA binding"/>
    <property type="evidence" value="ECO:0007669"/>
    <property type="project" value="InterPro"/>
</dbReference>
<dbReference type="GO" id="GO:0003700">
    <property type="term" value="F:DNA-binding transcription factor activity"/>
    <property type="evidence" value="ECO:0007669"/>
    <property type="project" value="InterPro"/>
</dbReference>
<gene>
    <name evidence="7" type="ORF">L484_014194</name>
</gene>
<sequence>MVKGDQSPLNKRSRASSFDNNIGQHMNINIIPESPDCVTRSNSRSSVEGSVDHDDHHNLMMTEISLKSPVVRPYVRSKMPRLRWTPDLHRCFVHAVERLGGEDRATPKMVLQIMDVKGLTISHVKSHLQMYRSMKHEKLMQEAAMAAKENEKARAFQHSNYYSSHLDTINCQQYDYFQDNRCNELVNFSVPYHTYGTCHIDHDQLDLKINTANIPGVQWKKKQDMWNVEKKVREPLSSEVQSERRKYWEQKPSSYIIFKNLLKRCTAHHHELESNIGLKEKESLQNMRASSSTTTSKSNDKEADDKAAPKRVVLDADDACTVLSLSLNSYNTSGHDQVLWQLSQASSGNSDASNDVSLELTLAPKSRI</sequence>
<proteinExistence type="predicted"/>
<evidence type="ECO:0000259" key="6">
    <source>
        <dbReference type="PROSITE" id="PS51294"/>
    </source>
</evidence>
<feature type="compositionally biased region" description="Polar residues" evidence="5">
    <location>
        <begin position="39"/>
        <end position="48"/>
    </location>
</feature>
<feature type="region of interest" description="Disordered" evidence="5">
    <location>
        <begin position="276"/>
        <end position="310"/>
    </location>
</feature>
<accession>W9RHH3</accession>
<evidence type="ECO:0000256" key="1">
    <source>
        <dbReference type="ARBA" id="ARBA00004123"/>
    </source>
</evidence>
<evidence type="ECO:0000313" key="8">
    <source>
        <dbReference type="Proteomes" id="UP000030645"/>
    </source>
</evidence>
<reference evidence="8" key="1">
    <citation type="submission" date="2013-01" db="EMBL/GenBank/DDBJ databases">
        <title>Draft Genome Sequence of a Mulberry Tree, Morus notabilis C.K. Schneid.</title>
        <authorList>
            <person name="He N."/>
            <person name="Zhao S."/>
        </authorList>
    </citation>
    <scope>NUCLEOTIDE SEQUENCE</scope>
</reference>
<keyword evidence="3" id="KW-0804">Transcription</keyword>
<dbReference type="Pfam" id="PF00249">
    <property type="entry name" value="Myb_DNA-binding"/>
    <property type="match status" value="1"/>
</dbReference>
<evidence type="ECO:0000256" key="4">
    <source>
        <dbReference type="ARBA" id="ARBA00023242"/>
    </source>
</evidence>
<feature type="compositionally biased region" description="Basic and acidic residues" evidence="5">
    <location>
        <begin position="298"/>
        <end position="310"/>
    </location>
</feature>
<dbReference type="InterPro" id="IPR006447">
    <property type="entry name" value="Myb_dom_plants"/>
</dbReference>
<dbReference type="PANTHER" id="PTHR31314">
    <property type="entry name" value="MYB FAMILY TRANSCRIPTION FACTOR PHL7-LIKE"/>
    <property type="match status" value="1"/>
</dbReference>
<dbReference type="FunFam" id="1.10.10.60:FF:000002">
    <property type="entry name" value="Myb family transcription factor"/>
    <property type="match status" value="1"/>
</dbReference>
<feature type="domain" description="HTH myb-type" evidence="6">
    <location>
        <begin position="76"/>
        <end position="136"/>
    </location>
</feature>
<dbReference type="NCBIfam" id="TIGR01557">
    <property type="entry name" value="myb_SHAQKYF"/>
    <property type="match status" value="1"/>
</dbReference>
<dbReference type="AlphaFoldDB" id="W9RHH3"/>
<feature type="region of interest" description="Disordered" evidence="5">
    <location>
        <begin position="1"/>
        <end position="53"/>
    </location>
</feature>
<dbReference type="InterPro" id="IPR001005">
    <property type="entry name" value="SANT/Myb"/>
</dbReference>
<evidence type="ECO:0000256" key="5">
    <source>
        <dbReference type="SAM" id="MobiDB-lite"/>
    </source>
</evidence>
<name>W9RHH3_9ROSA</name>
<evidence type="ECO:0000256" key="2">
    <source>
        <dbReference type="ARBA" id="ARBA00023015"/>
    </source>
</evidence>
<keyword evidence="8" id="KW-1185">Reference proteome</keyword>
<dbReference type="SUPFAM" id="SSF46689">
    <property type="entry name" value="Homeodomain-like"/>
    <property type="match status" value="1"/>
</dbReference>
<comment type="subcellular location">
    <subcellularLocation>
        <location evidence="1">Nucleus</location>
    </subcellularLocation>
</comment>
<dbReference type="InterPro" id="IPR009057">
    <property type="entry name" value="Homeodomain-like_sf"/>
</dbReference>
<dbReference type="EMBL" id="KE344740">
    <property type="protein sequence ID" value="EXB77067.1"/>
    <property type="molecule type" value="Genomic_DNA"/>
</dbReference>
<protein>
    <submittedName>
        <fullName evidence="7">Putative Myb family transcription factor</fullName>
    </submittedName>
</protein>
<evidence type="ECO:0000313" key="7">
    <source>
        <dbReference type="EMBL" id="EXB77067.1"/>
    </source>
</evidence>
<evidence type="ECO:0000256" key="3">
    <source>
        <dbReference type="ARBA" id="ARBA00023163"/>
    </source>
</evidence>
<dbReference type="InterPro" id="IPR046955">
    <property type="entry name" value="PHR1-like"/>
</dbReference>
<keyword evidence="4" id="KW-0539">Nucleus</keyword>
<dbReference type="PANTHER" id="PTHR31314:SF84">
    <property type="entry name" value="HOMEODOMAIN-LIKE SUPERFAMILY PROTEIN-RELATED"/>
    <property type="match status" value="1"/>
</dbReference>
<dbReference type="InterPro" id="IPR017930">
    <property type="entry name" value="Myb_dom"/>
</dbReference>
<dbReference type="STRING" id="981085.W9RHH3"/>
<dbReference type="Proteomes" id="UP000030645">
    <property type="component" value="Unassembled WGS sequence"/>
</dbReference>
<dbReference type="eggNOG" id="ENOG502S26S">
    <property type="taxonomic scope" value="Eukaryota"/>
</dbReference>